<feature type="non-terminal residue" evidence="2">
    <location>
        <position position="101"/>
    </location>
</feature>
<dbReference type="EMBL" id="CAJNNV010001371">
    <property type="protein sequence ID" value="CAE8584888.1"/>
    <property type="molecule type" value="Genomic_DNA"/>
</dbReference>
<evidence type="ECO:0000256" key="1">
    <source>
        <dbReference type="SAM" id="Phobius"/>
    </source>
</evidence>
<reference evidence="2" key="1">
    <citation type="submission" date="2021-02" db="EMBL/GenBank/DDBJ databases">
        <authorList>
            <person name="Dougan E. K."/>
            <person name="Rhodes N."/>
            <person name="Thang M."/>
            <person name="Chan C."/>
        </authorList>
    </citation>
    <scope>NUCLEOTIDE SEQUENCE</scope>
</reference>
<comment type="caution">
    <text evidence="2">The sequence shown here is derived from an EMBL/GenBank/DDBJ whole genome shotgun (WGS) entry which is preliminary data.</text>
</comment>
<organism evidence="2 3">
    <name type="scientific">Polarella glacialis</name>
    <name type="common">Dinoflagellate</name>
    <dbReference type="NCBI Taxonomy" id="89957"/>
    <lineage>
        <taxon>Eukaryota</taxon>
        <taxon>Sar</taxon>
        <taxon>Alveolata</taxon>
        <taxon>Dinophyceae</taxon>
        <taxon>Suessiales</taxon>
        <taxon>Suessiaceae</taxon>
        <taxon>Polarella</taxon>
    </lineage>
</organism>
<keyword evidence="3" id="KW-1185">Reference proteome</keyword>
<keyword evidence="1" id="KW-1133">Transmembrane helix</keyword>
<feature type="non-terminal residue" evidence="2">
    <location>
        <position position="1"/>
    </location>
</feature>
<sequence>RWLTVASLALSAGVPHAFIDDRVVDKEVDALNHTGGDSGWHVEPDAGVRRAAVLDADGRVDVFAYHKEFLPLDNADFLCLLVAAAGLVIAAGGGIGGGGIL</sequence>
<proteinExistence type="predicted"/>
<protein>
    <submittedName>
        <fullName evidence="2">Uncharacterized protein</fullName>
    </submittedName>
</protein>
<evidence type="ECO:0000313" key="3">
    <source>
        <dbReference type="Proteomes" id="UP000654075"/>
    </source>
</evidence>
<name>A0A813DAF4_POLGL</name>
<evidence type="ECO:0000313" key="2">
    <source>
        <dbReference type="EMBL" id="CAE8584888.1"/>
    </source>
</evidence>
<keyword evidence="1" id="KW-0472">Membrane</keyword>
<keyword evidence="1" id="KW-0812">Transmembrane</keyword>
<gene>
    <name evidence="2" type="ORF">PGLA1383_LOCUS3811</name>
</gene>
<accession>A0A813DAF4</accession>
<dbReference type="Proteomes" id="UP000654075">
    <property type="component" value="Unassembled WGS sequence"/>
</dbReference>
<dbReference type="AlphaFoldDB" id="A0A813DAF4"/>
<feature type="transmembrane region" description="Helical" evidence="1">
    <location>
        <begin position="77"/>
        <end position="100"/>
    </location>
</feature>